<reference evidence="2" key="1">
    <citation type="submission" date="2021-02" db="EMBL/GenBank/DDBJ databases">
        <authorList>
            <person name="Nowell W R."/>
        </authorList>
    </citation>
    <scope>NUCLEOTIDE SEQUENCE</scope>
</reference>
<dbReference type="InterPro" id="IPR039840">
    <property type="entry name" value="NAA80"/>
</dbReference>
<dbReference type="AlphaFoldDB" id="A0A814UAD6"/>
<dbReference type="EMBL" id="CAJNOE010000355">
    <property type="protein sequence ID" value="CAF1169458.1"/>
    <property type="molecule type" value="Genomic_DNA"/>
</dbReference>
<dbReference type="PANTHER" id="PTHR13538">
    <property type="entry name" value="N-ACETYLTRANSFERASE 6"/>
    <property type="match status" value="1"/>
</dbReference>
<accession>A0A814UAD6</accession>
<dbReference type="GO" id="GO:0008080">
    <property type="term" value="F:N-acetyltransferase activity"/>
    <property type="evidence" value="ECO:0007669"/>
    <property type="project" value="InterPro"/>
</dbReference>
<dbReference type="EMBL" id="CAJOBB010000326">
    <property type="protein sequence ID" value="CAF3651607.1"/>
    <property type="molecule type" value="Genomic_DNA"/>
</dbReference>
<dbReference type="SUPFAM" id="SSF55729">
    <property type="entry name" value="Acyl-CoA N-acyltransferases (Nat)"/>
    <property type="match status" value="1"/>
</dbReference>
<protein>
    <recommendedName>
        <fullName evidence="1">N-acetyltransferase domain-containing protein</fullName>
    </recommendedName>
</protein>
<proteinExistence type="predicted"/>
<evidence type="ECO:0000313" key="3">
    <source>
        <dbReference type="EMBL" id="CAF3651607.1"/>
    </source>
</evidence>
<dbReference type="GO" id="GO:1905502">
    <property type="term" value="F:acetyl-CoA binding"/>
    <property type="evidence" value="ECO:0007669"/>
    <property type="project" value="TreeGrafter"/>
</dbReference>
<dbReference type="CDD" id="cd04301">
    <property type="entry name" value="NAT_SF"/>
    <property type="match status" value="1"/>
</dbReference>
<dbReference type="Gene3D" id="3.40.630.30">
    <property type="match status" value="1"/>
</dbReference>
<sequence>MTSTLQLLPLHENQYFQNSVLELLNDEWPQSKTIRMRRLERSCNELPLSYILIDDNNNNNNQLIGYCYIDRLLNEEQSIIVESVCIQRTLRGHGYGRILMKLLEDKLQERESKIQCIYLTTTDKRHFYEKCGYEETTARVRLNISSKLFNGNEEVFKNLLANQTQSTTDNHVILQKGSTIQRIPTIWMKKQILK</sequence>
<evidence type="ECO:0000313" key="4">
    <source>
        <dbReference type="Proteomes" id="UP000663860"/>
    </source>
</evidence>
<dbReference type="PROSITE" id="PS51186">
    <property type="entry name" value="GNAT"/>
    <property type="match status" value="1"/>
</dbReference>
<comment type="caution">
    <text evidence="2">The sequence shown here is derived from an EMBL/GenBank/DDBJ whole genome shotgun (WGS) entry which is preliminary data.</text>
</comment>
<feature type="domain" description="N-acetyltransferase" evidence="1">
    <location>
        <begin position="5"/>
        <end position="162"/>
    </location>
</feature>
<dbReference type="Pfam" id="PF00583">
    <property type="entry name" value="Acetyltransf_1"/>
    <property type="match status" value="1"/>
</dbReference>
<dbReference type="InterPro" id="IPR016181">
    <property type="entry name" value="Acyl_CoA_acyltransferase"/>
</dbReference>
<dbReference type="GO" id="GO:0005737">
    <property type="term" value="C:cytoplasm"/>
    <property type="evidence" value="ECO:0007669"/>
    <property type="project" value="TreeGrafter"/>
</dbReference>
<evidence type="ECO:0000259" key="1">
    <source>
        <dbReference type="PROSITE" id="PS51186"/>
    </source>
</evidence>
<gene>
    <name evidence="2" type="ORF">IZO911_LOCUS26806</name>
    <name evidence="3" type="ORF">KXQ929_LOCUS7780</name>
</gene>
<organism evidence="2 4">
    <name type="scientific">Adineta steineri</name>
    <dbReference type="NCBI Taxonomy" id="433720"/>
    <lineage>
        <taxon>Eukaryota</taxon>
        <taxon>Metazoa</taxon>
        <taxon>Spiralia</taxon>
        <taxon>Gnathifera</taxon>
        <taxon>Rotifera</taxon>
        <taxon>Eurotatoria</taxon>
        <taxon>Bdelloidea</taxon>
        <taxon>Adinetida</taxon>
        <taxon>Adinetidae</taxon>
        <taxon>Adineta</taxon>
    </lineage>
</organism>
<dbReference type="Proteomes" id="UP000663860">
    <property type="component" value="Unassembled WGS sequence"/>
</dbReference>
<name>A0A814UAD6_9BILA</name>
<evidence type="ECO:0000313" key="2">
    <source>
        <dbReference type="EMBL" id="CAF1169458.1"/>
    </source>
</evidence>
<dbReference type="Proteomes" id="UP000663868">
    <property type="component" value="Unassembled WGS sequence"/>
</dbReference>
<dbReference type="PANTHER" id="PTHR13538:SF4">
    <property type="entry name" value="N-ALPHA-ACETYLTRANSFERASE 80"/>
    <property type="match status" value="1"/>
</dbReference>
<dbReference type="InterPro" id="IPR000182">
    <property type="entry name" value="GNAT_dom"/>
</dbReference>